<dbReference type="GO" id="GO:0016209">
    <property type="term" value="F:antioxidant activity"/>
    <property type="evidence" value="ECO:0007669"/>
    <property type="project" value="InterPro"/>
</dbReference>
<dbReference type="InterPro" id="IPR013766">
    <property type="entry name" value="Thioredoxin_domain"/>
</dbReference>
<dbReference type="eggNOG" id="COG0526">
    <property type="taxonomic scope" value="Bacteria"/>
</dbReference>
<accession>A0A066WRF6</accession>
<dbReference type="SUPFAM" id="SSF52833">
    <property type="entry name" value="Thioredoxin-like"/>
    <property type="match status" value="1"/>
</dbReference>
<dbReference type="InterPro" id="IPR050553">
    <property type="entry name" value="Thioredoxin_ResA/DsbE_sf"/>
</dbReference>
<dbReference type="PANTHER" id="PTHR42852">
    <property type="entry name" value="THIOL:DISULFIDE INTERCHANGE PROTEIN DSBE"/>
    <property type="match status" value="1"/>
</dbReference>
<evidence type="ECO:0000256" key="1">
    <source>
        <dbReference type="ARBA" id="ARBA00023284"/>
    </source>
</evidence>
<dbReference type="RefSeq" id="WP_035657488.1">
    <property type="nucleotide sequence ID" value="NZ_JNCA01000004.1"/>
</dbReference>
<dbReference type="CDD" id="cd02966">
    <property type="entry name" value="TlpA_like_family"/>
    <property type="match status" value="1"/>
</dbReference>
<evidence type="ECO:0000256" key="2">
    <source>
        <dbReference type="SAM" id="SignalP"/>
    </source>
</evidence>
<dbReference type="AlphaFoldDB" id="A0A066WRF6"/>
<dbReference type="STRING" id="1492738.FEM21_05450"/>
<evidence type="ECO:0000313" key="5">
    <source>
        <dbReference type="Proteomes" id="UP000027064"/>
    </source>
</evidence>
<dbReference type="InterPro" id="IPR000866">
    <property type="entry name" value="AhpC/TSA"/>
</dbReference>
<feature type="signal peptide" evidence="2">
    <location>
        <begin position="1"/>
        <end position="19"/>
    </location>
</feature>
<proteinExistence type="predicted"/>
<keyword evidence="2" id="KW-0732">Signal</keyword>
<dbReference type="PATRIC" id="fig|1492738.3.peg.539"/>
<protein>
    <recommendedName>
        <fullName evidence="3">Thioredoxin domain-containing protein</fullName>
    </recommendedName>
</protein>
<dbReference type="Proteomes" id="UP000027064">
    <property type="component" value="Unassembled WGS sequence"/>
</dbReference>
<feature type="domain" description="Thioredoxin" evidence="3">
    <location>
        <begin position="13"/>
        <end position="158"/>
    </location>
</feature>
<dbReference type="PROSITE" id="PS00194">
    <property type="entry name" value="THIOREDOXIN_1"/>
    <property type="match status" value="1"/>
</dbReference>
<feature type="chain" id="PRO_5001629309" description="Thioredoxin domain-containing protein" evidence="2">
    <location>
        <begin position="20"/>
        <end position="158"/>
    </location>
</feature>
<dbReference type="Gene3D" id="3.40.30.10">
    <property type="entry name" value="Glutaredoxin"/>
    <property type="match status" value="1"/>
</dbReference>
<evidence type="ECO:0000259" key="3">
    <source>
        <dbReference type="PROSITE" id="PS51352"/>
    </source>
</evidence>
<organism evidence="4 5">
    <name type="scientific">Flavobacterium seoulense</name>
    <dbReference type="NCBI Taxonomy" id="1492738"/>
    <lineage>
        <taxon>Bacteria</taxon>
        <taxon>Pseudomonadati</taxon>
        <taxon>Bacteroidota</taxon>
        <taxon>Flavobacteriia</taxon>
        <taxon>Flavobacteriales</taxon>
        <taxon>Flavobacteriaceae</taxon>
        <taxon>Flavobacterium</taxon>
    </lineage>
</organism>
<dbReference type="PANTHER" id="PTHR42852:SF13">
    <property type="entry name" value="PROTEIN DIPZ"/>
    <property type="match status" value="1"/>
</dbReference>
<dbReference type="Pfam" id="PF00578">
    <property type="entry name" value="AhpC-TSA"/>
    <property type="match status" value="1"/>
</dbReference>
<keyword evidence="1" id="KW-0676">Redox-active center</keyword>
<sequence>MKYYIFFAVMFLFSVQIQAQKIAVYDNYAALEKAVLSDTNTTYVVNFWATWCAPCVKELPHFEQLNAENKKVKVVLVSLDFKNQYEAKLLPFLKKKAIKSEVVLLTDKDYNTWLPTVDKDWSGSIPATLIIKNGKKVFVEKMFASYEELNQYVNSNIN</sequence>
<dbReference type="InterPro" id="IPR036249">
    <property type="entry name" value="Thioredoxin-like_sf"/>
</dbReference>
<gene>
    <name evidence="4" type="ORF">FEM21_05450</name>
</gene>
<comment type="caution">
    <text evidence="4">The sequence shown here is derived from an EMBL/GenBank/DDBJ whole genome shotgun (WGS) entry which is preliminary data.</text>
</comment>
<dbReference type="InterPro" id="IPR017937">
    <property type="entry name" value="Thioredoxin_CS"/>
</dbReference>
<dbReference type="PROSITE" id="PS51352">
    <property type="entry name" value="THIOREDOXIN_2"/>
    <property type="match status" value="1"/>
</dbReference>
<keyword evidence="5" id="KW-1185">Reference proteome</keyword>
<reference evidence="4 5" key="1">
    <citation type="submission" date="2014-05" db="EMBL/GenBank/DDBJ databases">
        <title>Genome Sequence of Flavobacterium sp. EM1321.</title>
        <authorList>
            <person name="Shin S.-K."/>
            <person name="Yi H."/>
        </authorList>
    </citation>
    <scope>NUCLEOTIDE SEQUENCE [LARGE SCALE GENOMIC DNA]</scope>
    <source>
        <strain evidence="4 5">EM1321</strain>
    </source>
</reference>
<dbReference type="EMBL" id="JNCA01000004">
    <property type="protein sequence ID" value="KDN56346.1"/>
    <property type="molecule type" value="Genomic_DNA"/>
</dbReference>
<name>A0A066WRF6_9FLAO</name>
<dbReference type="GO" id="GO:0016491">
    <property type="term" value="F:oxidoreductase activity"/>
    <property type="evidence" value="ECO:0007669"/>
    <property type="project" value="InterPro"/>
</dbReference>
<evidence type="ECO:0000313" key="4">
    <source>
        <dbReference type="EMBL" id="KDN56346.1"/>
    </source>
</evidence>